<comment type="caution">
    <text evidence="1">The sequence shown here is derived from an EMBL/GenBank/DDBJ whole genome shotgun (WGS) entry which is preliminary data.</text>
</comment>
<evidence type="ECO:0000313" key="2">
    <source>
        <dbReference type="Proteomes" id="UP001642406"/>
    </source>
</evidence>
<dbReference type="EMBL" id="CAWUHC010000162">
    <property type="protein sequence ID" value="CAK7236560.1"/>
    <property type="molecule type" value="Genomic_DNA"/>
</dbReference>
<accession>A0ABP0CWP8</accession>
<dbReference type="Proteomes" id="UP001642406">
    <property type="component" value="Unassembled WGS sequence"/>
</dbReference>
<name>A0ABP0CWP8_9PEZI</name>
<evidence type="ECO:0000313" key="1">
    <source>
        <dbReference type="EMBL" id="CAK7236560.1"/>
    </source>
</evidence>
<proteinExistence type="predicted"/>
<organism evidence="1 2">
    <name type="scientific">Sporothrix bragantina</name>
    <dbReference type="NCBI Taxonomy" id="671064"/>
    <lineage>
        <taxon>Eukaryota</taxon>
        <taxon>Fungi</taxon>
        <taxon>Dikarya</taxon>
        <taxon>Ascomycota</taxon>
        <taxon>Pezizomycotina</taxon>
        <taxon>Sordariomycetes</taxon>
        <taxon>Sordariomycetidae</taxon>
        <taxon>Ophiostomatales</taxon>
        <taxon>Ophiostomataceae</taxon>
        <taxon>Sporothrix</taxon>
    </lineage>
</organism>
<reference evidence="1 2" key="1">
    <citation type="submission" date="2024-01" db="EMBL/GenBank/DDBJ databases">
        <authorList>
            <person name="Allen C."/>
            <person name="Tagirdzhanova G."/>
        </authorList>
    </citation>
    <scope>NUCLEOTIDE SEQUENCE [LARGE SCALE GENOMIC DNA]</scope>
</reference>
<protein>
    <submittedName>
        <fullName evidence="1">Uncharacterized protein</fullName>
    </submittedName>
</protein>
<gene>
    <name evidence="1" type="ORF">SBRCBS47491_009678</name>
</gene>
<sequence>MADAQPKCVGCWLVDASSGYFFMKDASSGLLQFNVLPQGLALICDNLSNQDLQVFAFPASAGFNISVVVDIPPSLNWSSCTIQPKNGNVPAGVELTYVRSDHQYEDTAGNHRVDFKVLVQRAGSRGAATGTITPWSVKQQILFELLPGNGAAALDISGPVYIEAYGIYEQQPAFFKKDGIPLDLLRLFLPTSLTTGISTEKQWIEWVARVCHGTQDPAAAPGTLRKDSTQHWLRYQVWNGAFSFIGEYGHDFHLDAWLDAYSSFKDNRSWLTTVNCFDQAGIVETVLSLGMDNARLRWEVKKPFGYIKADLVGWGMTNNPFFEADMSLIMLNDPMDERRTPFRSHVFISISPTATYAGDNAVVVDACAGPITGDRTYAEYLTTCALQDGNPLLLTGTSTVKEHLAGVDGSDKAGDAGTLSELLHDRYKGIPEDIGSALGEIASDFSGEAVPDTFNSSAVIHAILDPILANQDTAQGIVLDQQIKKDIPTVTDNTAASVTNEVRAIGVVRNYKDKDPTYISMRLSVFAVGAGGVESAVAALRSRLNLLALPMDWQAENKINIKENPADITDKRIRVFGNVHLSLFIYKNVLAAISGNAVMEYIPSWTSKMVAELEKY</sequence>
<keyword evidence="2" id="KW-1185">Reference proteome</keyword>